<proteinExistence type="predicted"/>
<dbReference type="RefSeq" id="WP_166397755.1">
    <property type="nucleotide sequence ID" value="NZ_CP045121.1"/>
</dbReference>
<dbReference type="Proteomes" id="UP000502706">
    <property type="component" value="Chromosome"/>
</dbReference>
<dbReference type="EMBL" id="CP045121">
    <property type="protein sequence ID" value="QIN80078.1"/>
    <property type="molecule type" value="Genomic_DNA"/>
</dbReference>
<sequence length="78" mass="8861">MAPAVLEHPGARTKRSKLLIEKRIAQPNQDDQDGLGTILEMMERVERKAETLIEPELRDVLEPGIERLLGVLRSGLRY</sequence>
<name>A0A6G8Q0W4_9ACTN</name>
<evidence type="ECO:0000313" key="2">
    <source>
        <dbReference type="Proteomes" id="UP000502706"/>
    </source>
</evidence>
<gene>
    <name evidence="1" type="ORF">GBA65_17870</name>
</gene>
<evidence type="ECO:0000313" key="1">
    <source>
        <dbReference type="EMBL" id="QIN80078.1"/>
    </source>
</evidence>
<organism evidence="1 2">
    <name type="scientific">Rubrobacter marinus</name>
    <dbReference type="NCBI Taxonomy" id="2653852"/>
    <lineage>
        <taxon>Bacteria</taxon>
        <taxon>Bacillati</taxon>
        <taxon>Actinomycetota</taxon>
        <taxon>Rubrobacteria</taxon>
        <taxon>Rubrobacterales</taxon>
        <taxon>Rubrobacteraceae</taxon>
        <taxon>Rubrobacter</taxon>
    </lineage>
</organism>
<dbReference type="KEGG" id="rmar:GBA65_17870"/>
<dbReference type="AlphaFoldDB" id="A0A6G8Q0W4"/>
<reference evidence="1 2" key="1">
    <citation type="submission" date="2019-10" db="EMBL/GenBank/DDBJ databases">
        <title>Rubrobacter sp nov SCSIO 52915 isolated from a deep-sea sediment in the South China Sea.</title>
        <authorList>
            <person name="Chen R.W."/>
        </authorList>
    </citation>
    <scope>NUCLEOTIDE SEQUENCE [LARGE SCALE GENOMIC DNA]</scope>
    <source>
        <strain evidence="1 2">SCSIO 52915</strain>
    </source>
</reference>
<accession>A0A6G8Q0W4</accession>
<keyword evidence="2" id="KW-1185">Reference proteome</keyword>
<protein>
    <submittedName>
        <fullName evidence="1">Uncharacterized protein</fullName>
    </submittedName>
</protein>